<evidence type="ECO:0000256" key="10">
    <source>
        <dbReference type="ARBA" id="ARBA00022786"/>
    </source>
</evidence>
<keyword evidence="11" id="KW-0862">Zinc</keyword>
<dbReference type="EC" id="2.3.2.27" evidence="5"/>
<evidence type="ECO:0000256" key="15">
    <source>
        <dbReference type="ARBA" id="ARBA00031783"/>
    </source>
</evidence>
<dbReference type="PANTHER" id="PTHR14134:SF2">
    <property type="entry name" value="E3 UBIQUITIN-PROTEIN LIGASE RAD18"/>
    <property type="match status" value="1"/>
</dbReference>
<evidence type="ECO:0000256" key="14">
    <source>
        <dbReference type="ARBA" id="ARBA00023242"/>
    </source>
</evidence>
<evidence type="ECO:0000259" key="20">
    <source>
        <dbReference type="PROSITE" id="PS50800"/>
    </source>
</evidence>
<dbReference type="PROSITE" id="PS50800">
    <property type="entry name" value="SAP"/>
    <property type="match status" value="1"/>
</dbReference>
<dbReference type="GO" id="GO:0006513">
    <property type="term" value="P:protein monoubiquitination"/>
    <property type="evidence" value="ECO:0007669"/>
    <property type="project" value="InterPro"/>
</dbReference>
<dbReference type="OrthoDB" id="9049620at2759"/>
<dbReference type="SUPFAM" id="SSF68906">
    <property type="entry name" value="SAP domain"/>
    <property type="match status" value="1"/>
</dbReference>
<evidence type="ECO:0000256" key="3">
    <source>
        <dbReference type="ARBA" id="ARBA00004906"/>
    </source>
</evidence>
<keyword evidence="9 17" id="KW-0863">Zinc-finger</keyword>
<organism evidence="21">
    <name type="scientific">Blastocystis hominis</name>
    <dbReference type="NCBI Taxonomy" id="12968"/>
    <lineage>
        <taxon>Eukaryota</taxon>
        <taxon>Sar</taxon>
        <taxon>Stramenopiles</taxon>
        <taxon>Bigyra</taxon>
        <taxon>Opalozoa</taxon>
        <taxon>Opalinata</taxon>
        <taxon>Blastocystidae</taxon>
        <taxon>Blastocystis</taxon>
    </lineage>
</organism>
<keyword evidence="12" id="KW-0238">DNA-binding</keyword>
<dbReference type="GO" id="GO:0061630">
    <property type="term" value="F:ubiquitin protein ligase activity"/>
    <property type="evidence" value="ECO:0007669"/>
    <property type="project" value="UniProtKB-EC"/>
</dbReference>
<evidence type="ECO:0000256" key="11">
    <source>
        <dbReference type="ARBA" id="ARBA00022833"/>
    </source>
</evidence>
<proteinExistence type="inferred from homology"/>
<dbReference type="FunFam" id="3.30.40.10:FF:000172">
    <property type="entry name" value="E3 ubiquitin-protein ligase RAD18"/>
    <property type="match status" value="1"/>
</dbReference>
<dbReference type="GO" id="GO:0008270">
    <property type="term" value="F:zinc ion binding"/>
    <property type="evidence" value="ECO:0007669"/>
    <property type="project" value="UniProtKB-KW"/>
</dbReference>
<name>D8M5H1_BLAHO</name>
<evidence type="ECO:0000313" key="22">
    <source>
        <dbReference type="Proteomes" id="UP000008312"/>
    </source>
</evidence>
<dbReference type="PANTHER" id="PTHR14134">
    <property type="entry name" value="E3 UBIQUITIN-PROTEIN LIGASE RAD18"/>
    <property type="match status" value="1"/>
</dbReference>
<dbReference type="RefSeq" id="XP_012897358.1">
    <property type="nucleotide sequence ID" value="XM_013041904.1"/>
</dbReference>
<feature type="region of interest" description="Disordered" evidence="18">
    <location>
        <begin position="114"/>
        <end position="167"/>
    </location>
</feature>
<evidence type="ECO:0000256" key="13">
    <source>
        <dbReference type="ARBA" id="ARBA00023204"/>
    </source>
</evidence>
<gene>
    <name evidence="21" type="ORF">GSBLH_T00006610001</name>
</gene>
<evidence type="ECO:0000256" key="4">
    <source>
        <dbReference type="ARBA" id="ARBA00009506"/>
    </source>
</evidence>
<dbReference type="InterPro" id="IPR036361">
    <property type="entry name" value="SAP_dom_sf"/>
</dbReference>
<evidence type="ECO:0000256" key="1">
    <source>
        <dbReference type="ARBA" id="ARBA00000900"/>
    </source>
</evidence>
<dbReference type="SUPFAM" id="SSF57850">
    <property type="entry name" value="RING/U-box"/>
    <property type="match status" value="1"/>
</dbReference>
<dbReference type="Pfam" id="PF13923">
    <property type="entry name" value="zf-C3HC4_2"/>
    <property type="match status" value="1"/>
</dbReference>
<dbReference type="GO" id="GO:0097505">
    <property type="term" value="C:Rad6-Rad18 complex"/>
    <property type="evidence" value="ECO:0007669"/>
    <property type="project" value="TreeGrafter"/>
</dbReference>
<evidence type="ECO:0000256" key="16">
    <source>
        <dbReference type="ARBA" id="ARBA00082369"/>
    </source>
</evidence>
<keyword evidence="8" id="KW-0227">DNA damage</keyword>
<evidence type="ECO:0000256" key="12">
    <source>
        <dbReference type="ARBA" id="ARBA00023125"/>
    </source>
</evidence>
<keyword evidence="7" id="KW-0479">Metal-binding</keyword>
<feature type="domain" description="SAP" evidence="20">
    <location>
        <begin position="232"/>
        <end position="266"/>
    </location>
</feature>
<protein>
    <recommendedName>
        <fullName evidence="5">RING-type E3 ubiquitin transferase</fullName>
        <ecNumber evidence="5">2.3.2.27</ecNumber>
    </recommendedName>
    <alternativeName>
        <fullName evidence="15 16">RING-type E3 ubiquitin transferase RAD18</fullName>
    </alternativeName>
</protein>
<evidence type="ECO:0000256" key="18">
    <source>
        <dbReference type="SAM" id="MobiDB-lite"/>
    </source>
</evidence>
<evidence type="ECO:0000256" key="9">
    <source>
        <dbReference type="ARBA" id="ARBA00022771"/>
    </source>
</evidence>
<dbReference type="InterPro" id="IPR001841">
    <property type="entry name" value="Znf_RING"/>
</dbReference>
<feature type="compositionally biased region" description="Polar residues" evidence="18">
    <location>
        <begin position="127"/>
        <end position="146"/>
    </location>
</feature>
<dbReference type="InterPro" id="IPR039577">
    <property type="entry name" value="Rad18"/>
</dbReference>
<keyword evidence="22" id="KW-1185">Reference proteome</keyword>
<dbReference type="PROSITE" id="PS50089">
    <property type="entry name" value="ZF_RING_2"/>
    <property type="match status" value="1"/>
</dbReference>
<accession>D8M5H1</accession>
<evidence type="ECO:0000256" key="2">
    <source>
        <dbReference type="ARBA" id="ARBA00004123"/>
    </source>
</evidence>
<dbReference type="InterPro" id="IPR003034">
    <property type="entry name" value="SAP_dom"/>
</dbReference>
<evidence type="ECO:0000256" key="8">
    <source>
        <dbReference type="ARBA" id="ARBA00022763"/>
    </source>
</evidence>
<feature type="domain" description="RING-type" evidence="19">
    <location>
        <begin position="32"/>
        <end position="71"/>
    </location>
</feature>
<dbReference type="InterPro" id="IPR017907">
    <property type="entry name" value="Znf_RING_CS"/>
</dbReference>
<dbReference type="GO" id="GO:0006281">
    <property type="term" value="P:DNA repair"/>
    <property type="evidence" value="ECO:0007669"/>
    <property type="project" value="UniProtKB-KW"/>
</dbReference>
<dbReference type="GeneID" id="24922734"/>
<dbReference type="GO" id="GO:0005634">
    <property type="term" value="C:nucleus"/>
    <property type="evidence" value="ECO:0007669"/>
    <property type="project" value="UniProtKB-SubCell"/>
</dbReference>
<dbReference type="OMA" id="IPNTGPR"/>
<dbReference type="InterPro" id="IPR013083">
    <property type="entry name" value="Znf_RING/FYVE/PHD"/>
</dbReference>
<reference evidence="21" key="1">
    <citation type="submission" date="2010-02" db="EMBL/GenBank/DDBJ databases">
        <title>Sequencing and annotation of the Blastocystis hominis genome.</title>
        <authorList>
            <person name="Wincker P."/>
        </authorList>
    </citation>
    <scope>NUCLEOTIDE SEQUENCE</scope>
    <source>
        <strain evidence="21">Singapore isolate B</strain>
    </source>
</reference>
<evidence type="ECO:0000256" key="6">
    <source>
        <dbReference type="ARBA" id="ARBA00022679"/>
    </source>
</evidence>
<keyword evidence="10" id="KW-0833">Ubl conjugation pathway</keyword>
<comment type="subcellular location">
    <subcellularLocation>
        <location evidence="2">Nucleus</location>
    </subcellularLocation>
</comment>
<dbReference type="Gene3D" id="3.30.40.10">
    <property type="entry name" value="Zinc/RING finger domain, C3HC4 (zinc finger)"/>
    <property type="match status" value="1"/>
</dbReference>
<dbReference type="PROSITE" id="PS00518">
    <property type="entry name" value="ZF_RING_1"/>
    <property type="match status" value="1"/>
</dbReference>
<dbReference type="GO" id="GO:0006301">
    <property type="term" value="P:DNA damage tolerance"/>
    <property type="evidence" value="ECO:0007669"/>
    <property type="project" value="InterPro"/>
</dbReference>
<dbReference type="Proteomes" id="UP000008312">
    <property type="component" value="Unassembled WGS sequence"/>
</dbReference>
<dbReference type="SMART" id="SM00184">
    <property type="entry name" value="RING"/>
    <property type="match status" value="1"/>
</dbReference>
<sequence length="280" mass="31088">MDLDALLESIETEADWPEEAKPLQLIEKSLKCSICHATMRSAVLLSNCGHSFCSYCIRQFLLKEKICPLCRKPATESDIVRNITLNEVLDIFKEQRNELLELCRTMFSKPHTSNVEGASSASPSPSMLSQSVKRANSSTIGTSVEESTSDSDFVVELPDKKKSPSDSPLFECPLCGNFFSQATIEVVQSSPSKAQAHASTCSGSHPKKASKPFAGFVACEKIPSTPLPTLCYRVMKTPEIKKLLQKVGLPTNGSREQLVERHRQFTLRSWTIRIRCLFGR</sequence>
<keyword evidence="6" id="KW-0808">Transferase</keyword>
<comment type="pathway">
    <text evidence="3">Protein modification; protein ubiquitination.</text>
</comment>
<dbReference type="SMART" id="SM00513">
    <property type="entry name" value="SAP"/>
    <property type="match status" value="1"/>
</dbReference>
<comment type="similarity">
    <text evidence="4">Belongs to the RAD18 family.</text>
</comment>
<dbReference type="GO" id="GO:0003697">
    <property type="term" value="F:single-stranded DNA binding"/>
    <property type="evidence" value="ECO:0007669"/>
    <property type="project" value="InterPro"/>
</dbReference>
<dbReference type="Pfam" id="PF02037">
    <property type="entry name" value="SAP"/>
    <property type="match status" value="1"/>
</dbReference>
<evidence type="ECO:0000259" key="19">
    <source>
        <dbReference type="PROSITE" id="PS50089"/>
    </source>
</evidence>
<evidence type="ECO:0000256" key="7">
    <source>
        <dbReference type="ARBA" id="ARBA00022723"/>
    </source>
</evidence>
<keyword evidence="14" id="KW-0539">Nucleus</keyword>
<dbReference type="AlphaFoldDB" id="D8M5H1"/>
<evidence type="ECO:0000256" key="17">
    <source>
        <dbReference type="PROSITE-ProRule" id="PRU00175"/>
    </source>
</evidence>
<dbReference type="InParanoid" id="D8M5H1"/>
<evidence type="ECO:0000313" key="21">
    <source>
        <dbReference type="EMBL" id="CBK23310.2"/>
    </source>
</evidence>
<keyword evidence="13" id="KW-0234">DNA repair</keyword>
<evidence type="ECO:0000256" key="5">
    <source>
        <dbReference type="ARBA" id="ARBA00012483"/>
    </source>
</evidence>
<dbReference type="EMBL" id="FN668659">
    <property type="protein sequence ID" value="CBK23310.2"/>
    <property type="molecule type" value="Genomic_DNA"/>
</dbReference>
<comment type="catalytic activity">
    <reaction evidence="1">
        <text>S-ubiquitinyl-[E2 ubiquitin-conjugating enzyme]-L-cysteine + [acceptor protein]-L-lysine = [E2 ubiquitin-conjugating enzyme]-L-cysteine + N(6)-ubiquitinyl-[acceptor protein]-L-lysine.</text>
        <dbReference type="EC" id="2.3.2.27"/>
    </reaction>
</comment>